<reference evidence="2" key="1">
    <citation type="submission" date="2016-10" db="EMBL/GenBank/DDBJ databases">
        <authorList>
            <person name="Varghese N."/>
            <person name="Submissions S."/>
        </authorList>
    </citation>
    <scope>NUCLEOTIDE SEQUENCE [LARGE SCALE GENOMIC DNA]</scope>
    <source>
        <strain evidence="2">JCM 21621</strain>
    </source>
</reference>
<gene>
    <name evidence="1" type="ORF">SAMN05216193_111166</name>
</gene>
<dbReference type="InterPro" id="IPR021312">
    <property type="entry name" value="DUF2889"/>
</dbReference>
<organism evidence="1 2">
    <name type="scientific">Pseudomonas jinjuensis</name>
    <dbReference type="NCBI Taxonomy" id="198616"/>
    <lineage>
        <taxon>Bacteria</taxon>
        <taxon>Pseudomonadati</taxon>
        <taxon>Pseudomonadota</taxon>
        <taxon>Gammaproteobacteria</taxon>
        <taxon>Pseudomonadales</taxon>
        <taxon>Pseudomonadaceae</taxon>
        <taxon>Pseudomonas</taxon>
    </lineage>
</organism>
<proteinExistence type="predicted"/>
<dbReference type="AlphaFoldDB" id="A0A1H0JQS3"/>
<dbReference type="STRING" id="198616.SAMN05216193_111166"/>
<evidence type="ECO:0000313" key="1">
    <source>
        <dbReference type="EMBL" id="SDO45934.1"/>
    </source>
</evidence>
<evidence type="ECO:0008006" key="3">
    <source>
        <dbReference type="Google" id="ProtNLM"/>
    </source>
</evidence>
<dbReference type="OrthoDB" id="6862397at2"/>
<sequence length="199" mass="22081">MAEHASENQRRRLLHTRQVSCEGYLREDGLFEFEGRLRDTKSYDTTLLFSSISANQPVHQMLMIMTVDRDLVIHDLKAVTEAGPTPFCRQINGAYAALKGLRIGPGFKKRLLERVGGEQGCTHLTELLGPMATTVYQTVSMLAYGTPRERAAVDRASEFAGNKWVIGTCHAYRRGGEAERRLLARSRSAESPALAAAVD</sequence>
<evidence type="ECO:0000313" key="2">
    <source>
        <dbReference type="Proteomes" id="UP000242957"/>
    </source>
</evidence>
<protein>
    <recommendedName>
        <fullName evidence="3">DUF2889 domain-containing protein</fullName>
    </recommendedName>
</protein>
<accession>A0A1H0JQS3</accession>
<name>A0A1H0JQS3_9PSED</name>
<dbReference type="Proteomes" id="UP000242957">
    <property type="component" value="Unassembled WGS sequence"/>
</dbReference>
<dbReference type="Pfam" id="PF11136">
    <property type="entry name" value="DUF2889"/>
    <property type="match status" value="1"/>
</dbReference>
<dbReference type="EMBL" id="FNIJ01000011">
    <property type="protein sequence ID" value="SDO45934.1"/>
    <property type="molecule type" value="Genomic_DNA"/>
</dbReference>
<keyword evidence="2" id="KW-1185">Reference proteome</keyword>